<feature type="transmembrane region" description="Helical" evidence="6">
    <location>
        <begin position="6"/>
        <end position="29"/>
    </location>
</feature>
<gene>
    <name evidence="7" type="ORF">AWB82_03002</name>
</gene>
<dbReference type="STRING" id="1777143.AWB82_03002"/>
<comment type="caution">
    <text evidence="7">The sequence shown here is derived from an EMBL/GenBank/DDBJ whole genome shotgun (WGS) entry which is preliminary data.</text>
</comment>
<sequence length="179" mass="19315">MRGLASWRVAFAATGALVALALLAGAWLVPSLPSEKALRIDDPLSLLRRPHARRCLLMIALMCGAHFCSYTYIAPFLLRDGHFALSDITLLLLAFGAIGFVSNLAISPAVKHRLKQTTAAVVALLMMSLVLLPTPSHSYAHVPRAGLHGGSHLARSRCAPAFGVSMRRRTCPKRARHCS</sequence>
<dbReference type="Pfam" id="PF07690">
    <property type="entry name" value="MFS_1"/>
    <property type="match status" value="1"/>
</dbReference>
<dbReference type="AlphaFoldDB" id="A0A158ATS7"/>
<evidence type="ECO:0000256" key="6">
    <source>
        <dbReference type="SAM" id="Phobius"/>
    </source>
</evidence>
<reference evidence="7" key="1">
    <citation type="submission" date="2016-01" db="EMBL/GenBank/DDBJ databases">
        <authorList>
            <person name="Peeters C."/>
        </authorList>
    </citation>
    <scope>NUCLEOTIDE SEQUENCE [LARGE SCALE GENOMIC DNA]</scope>
    <source>
        <strain evidence="7">LMG 29325</strain>
    </source>
</reference>
<feature type="transmembrane region" description="Helical" evidence="6">
    <location>
        <begin position="55"/>
        <end position="78"/>
    </location>
</feature>
<evidence type="ECO:0000256" key="5">
    <source>
        <dbReference type="ARBA" id="ARBA00023136"/>
    </source>
</evidence>
<evidence type="ECO:0000256" key="1">
    <source>
        <dbReference type="ARBA" id="ARBA00004651"/>
    </source>
</evidence>
<dbReference type="InterPro" id="IPR036259">
    <property type="entry name" value="MFS_trans_sf"/>
</dbReference>
<evidence type="ECO:0000256" key="2">
    <source>
        <dbReference type="ARBA" id="ARBA00022475"/>
    </source>
</evidence>
<keyword evidence="5 6" id="KW-0472">Membrane</keyword>
<dbReference type="GO" id="GO:0005886">
    <property type="term" value="C:plasma membrane"/>
    <property type="evidence" value="ECO:0007669"/>
    <property type="project" value="UniProtKB-SubCell"/>
</dbReference>
<comment type="subcellular location">
    <subcellularLocation>
        <location evidence="1">Cell membrane</location>
        <topology evidence="1">Multi-pass membrane protein</topology>
    </subcellularLocation>
</comment>
<dbReference type="SUPFAM" id="SSF103473">
    <property type="entry name" value="MFS general substrate transporter"/>
    <property type="match status" value="1"/>
</dbReference>
<dbReference type="Proteomes" id="UP000054596">
    <property type="component" value="Unassembled WGS sequence"/>
</dbReference>
<dbReference type="GO" id="GO:0022857">
    <property type="term" value="F:transmembrane transporter activity"/>
    <property type="evidence" value="ECO:0007669"/>
    <property type="project" value="InterPro"/>
</dbReference>
<protein>
    <submittedName>
        <fullName evidence="7">Sugar efflux transporter</fullName>
    </submittedName>
</protein>
<dbReference type="PANTHER" id="PTHR43124:SF3">
    <property type="entry name" value="CHLORAMPHENICOL EFFLUX PUMP RV0191"/>
    <property type="match status" value="1"/>
</dbReference>
<dbReference type="EMBL" id="FCOJ02000018">
    <property type="protein sequence ID" value="SAK61431.1"/>
    <property type="molecule type" value="Genomic_DNA"/>
</dbReference>
<keyword evidence="3 6" id="KW-0812">Transmembrane</keyword>
<proteinExistence type="predicted"/>
<dbReference type="InterPro" id="IPR050189">
    <property type="entry name" value="MFS_Efflux_Transporters"/>
</dbReference>
<evidence type="ECO:0000313" key="8">
    <source>
        <dbReference type="Proteomes" id="UP000054596"/>
    </source>
</evidence>
<keyword evidence="2" id="KW-1003">Cell membrane</keyword>
<evidence type="ECO:0000256" key="4">
    <source>
        <dbReference type="ARBA" id="ARBA00022989"/>
    </source>
</evidence>
<keyword evidence="8" id="KW-1185">Reference proteome</keyword>
<dbReference type="InterPro" id="IPR011701">
    <property type="entry name" value="MFS"/>
</dbReference>
<accession>A0A158ATS7</accession>
<evidence type="ECO:0000256" key="3">
    <source>
        <dbReference type="ARBA" id="ARBA00022692"/>
    </source>
</evidence>
<name>A0A158ATS7_9BURK</name>
<dbReference type="Gene3D" id="1.20.1250.20">
    <property type="entry name" value="MFS general substrate transporter like domains"/>
    <property type="match status" value="1"/>
</dbReference>
<keyword evidence="4 6" id="KW-1133">Transmembrane helix</keyword>
<evidence type="ECO:0000313" key="7">
    <source>
        <dbReference type="EMBL" id="SAK61431.1"/>
    </source>
</evidence>
<dbReference type="PANTHER" id="PTHR43124">
    <property type="entry name" value="PURINE EFFLUX PUMP PBUE"/>
    <property type="match status" value="1"/>
</dbReference>
<feature type="transmembrane region" description="Helical" evidence="6">
    <location>
        <begin position="84"/>
        <end position="106"/>
    </location>
</feature>
<organism evidence="7 8">
    <name type="scientific">Caballeronia glebae</name>
    <dbReference type="NCBI Taxonomy" id="1777143"/>
    <lineage>
        <taxon>Bacteria</taxon>
        <taxon>Pseudomonadati</taxon>
        <taxon>Pseudomonadota</taxon>
        <taxon>Betaproteobacteria</taxon>
        <taxon>Burkholderiales</taxon>
        <taxon>Burkholderiaceae</taxon>
        <taxon>Caballeronia</taxon>
    </lineage>
</organism>